<dbReference type="EMBL" id="KQ087204">
    <property type="protein sequence ID" value="KLT42491.1"/>
    <property type="molecule type" value="Genomic_DNA"/>
</dbReference>
<dbReference type="PANTHER" id="PTHR16201:SF37">
    <property type="entry name" value="PQ-LOOP REPEAT-CONTAINING PROTEIN"/>
    <property type="match status" value="1"/>
</dbReference>
<dbReference type="PANTHER" id="PTHR16201">
    <property type="entry name" value="SEVEN TRANSMEMBRANE PROTEIN 1-RELATED"/>
    <property type="match status" value="1"/>
</dbReference>
<dbReference type="RefSeq" id="XP_018278982.1">
    <property type="nucleotide sequence ID" value="XM_018420820.1"/>
</dbReference>
<evidence type="ECO:0000313" key="8">
    <source>
        <dbReference type="Proteomes" id="UP000053611"/>
    </source>
</evidence>
<feature type="region of interest" description="Disordered" evidence="5">
    <location>
        <begin position="230"/>
        <end position="301"/>
    </location>
</feature>
<evidence type="ECO:0000256" key="5">
    <source>
        <dbReference type="SAM" id="MobiDB-lite"/>
    </source>
</evidence>
<feature type="transmembrane region" description="Helical" evidence="6">
    <location>
        <begin position="195"/>
        <end position="216"/>
    </location>
</feature>
<organism evidence="7 8">
    <name type="scientific">Cutaneotrichosporon oleaginosum</name>
    <dbReference type="NCBI Taxonomy" id="879819"/>
    <lineage>
        <taxon>Eukaryota</taxon>
        <taxon>Fungi</taxon>
        <taxon>Dikarya</taxon>
        <taxon>Basidiomycota</taxon>
        <taxon>Agaricomycotina</taxon>
        <taxon>Tremellomycetes</taxon>
        <taxon>Trichosporonales</taxon>
        <taxon>Trichosporonaceae</taxon>
        <taxon>Cutaneotrichosporon</taxon>
    </lineage>
</organism>
<reference evidence="7 8" key="1">
    <citation type="submission" date="2015-03" db="EMBL/GenBank/DDBJ databases">
        <title>Genomics and transcriptomics of the oil-accumulating basidiomycete yeast T. oleaginosus allow insights into substrate utilization and the diverse evolutionary trajectories of mating systems in fungi.</title>
        <authorList>
            <consortium name="DOE Joint Genome Institute"/>
            <person name="Kourist R."/>
            <person name="Kracht O."/>
            <person name="Bracharz F."/>
            <person name="Lipzen A."/>
            <person name="Nolan M."/>
            <person name="Ohm R."/>
            <person name="Grigoriev I."/>
            <person name="Sun S."/>
            <person name="Heitman J."/>
            <person name="Bruck T."/>
            <person name="Nowrousian M."/>
        </authorList>
    </citation>
    <scope>NUCLEOTIDE SEQUENCE [LARGE SCALE GENOMIC DNA]</scope>
    <source>
        <strain evidence="7 8">IBC0246</strain>
    </source>
</reference>
<evidence type="ECO:0000313" key="7">
    <source>
        <dbReference type="EMBL" id="KLT42491.1"/>
    </source>
</evidence>
<feature type="transmembrane region" description="Helical" evidence="6">
    <location>
        <begin position="98"/>
        <end position="120"/>
    </location>
</feature>
<name>A0A0J0XN06_9TREE</name>
<feature type="compositionally biased region" description="Basic and acidic residues" evidence="5">
    <location>
        <begin position="267"/>
        <end position="284"/>
    </location>
</feature>
<evidence type="ECO:0000256" key="2">
    <source>
        <dbReference type="ARBA" id="ARBA00022692"/>
    </source>
</evidence>
<evidence type="ECO:0000256" key="6">
    <source>
        <dbReference type="SAM" id="Phobius"/>
    </source>
</evidence>
<dbReference type="AlphaFoldDB" id="A0A0J0XN06"/>
<dbReference type="SMART" id="SM00679">
    <property type="entry name" value="CTNS"/>
    <property type="match status" value="2"/>
</dbReference>
<proteinExistence type="predicted"/>
<sequence>MKEIPAADKTLATIGAVLWSIQVIPQIVKSYRTKSTEGLSPALMFIWACATIFQGSYLVSMRSSIPLQIQPQAFGGLGVVSWGQCLYYGKKYTLRRTLACVGTFYAVFVGFEVGSVYALWAGERRGITWPMQMYGWITSALLVLGLLPQYWEIWRHREVLGISIAFMLVDIGGGVFSGVSLFFRAHFDSTAFVQYFLVVVLDGVVVLLACVLNPLAKRRRAREAALADAENSAGVEDSGSPEVESMARALDRSDSYPRTVTLTAQPHDGKSDDESLLEREERVEYGGNGGRGDRAVSATDT</sequence>
<evidence type="ECO:0000256" key="4">
    <source>
        <dbReference type="ARBA" id="ARBA00023136"/>
    </source>
</evidence>
<dbReference type="GeneID" id="28981423"/>
<dbReference type="Proteomes" id="UP000053611">
    <property type="component" value="Unassembled WGS sequence"/>
</dbReference>
<protein>
    <recommendedName>
        <fullName evidence="9">PQ-loop-domain-containing protein</fullName>
    </recommendedName>
</protein>
<feature type="transmembrane region" description="Helical" evidence="6">
    <location>
        <begin position="159"/>
        <end position="183"/>
    </location>
</feature>
<dbReference type="Pfam" id="PF04193">
    <property type="entry name" value="PQ-loop"/>
    <property type="match status" value="2"/>
</dbReference>
<dbReference type="Gene3D" id="1.20.1280.290">
    <property type="match status" value="2"/>
</dbReference>
<comment type="subcellular location">
    <subcellularLocation>
        <location evidence="1">Membrane</location>
        <topology evidence="1">Multi-pass membrane protein</topology>
    </subcellularLocation>
</comment>
<dbReference type="InterPro" id="IPR006603">
    <property type="entry name" value="PQ-loop_rpt"/>
</dbReference>
<dbReference type="InterPro" id="IPR051415">
    <property type="entry name" value="LAAT-1"/>
</dbReference>
<gene>
    <name evidence="7" type="ORF">CC85DRAFT_260108</name>
</gene>
<keyword evidence="2 6" id="KW-0812">Transmembrane</keyword>
<dbReference type="OrthoDB" id="407617at2759"/>
<evidence type="ECO:0000256" key="3">
    <source>
        <dbReference type="ARBA" id="ARBA00022989"/>
    </source>
</evidence>
<feature type="transmembrane region" description="Helical" evidence="6">
    <location>
        <begin position="126"/>
        <end position="147"/>
    </location>
</feature>
<keyword evidence="8" id="KW-1185">Reference proteome</keyword>
<keyword evidence="3 6" id="KW-1133">Transmembrane helix</keyword>
<evidence type="ECO:0000256" key="1">
    <source>
        <dbReference type="ARBA" id="ARBA00004141"/>
    </source>
</evidence>
<evidence type="ECO:0008006" key="9">
    <source>
        <dbReference type="Google" id="ProtNLM"/>
    </source>
</evidence>
<feature type="transmembrane region" description="Helical" evidence="6">
    <location>
        <begin position="41"/>
        <end position="59"/>
    </location>
</feature>
<dbReference type="GO" id="GO:0016020">
    <property type="term" value="C:membrane"/>
    <property type="evidence" value="ECO:0007669"/>
    <property type="project" value="UniProtKB-SubCell"/>
</dbReference>
<keyword evidence="4 6" id="KW-0472">Membrane</keyword>
<accession>A0A0J0XN06</accession>